<evidence type="ECO:0000256" key="1">
    <source>
        <dbReference type="ARBA" id="ARBA00004613"/>
    </source>
</evidence>
<evidence type="ECO:0000259" key="9">
    <source>
        <dbReference type="PROSITE" id="PS01225"/>
    </source>
</evidence>
<dbReference type="STRING" id="43700.ENSMALP00000022533"/>
<feature type="disulfide bond" evidence="7">
    <location>
        <begin position="771"/>
        <end position="820"/>
    </location>
</feature>
<dbReference type="InterPro" id="IPR001846">
    <property type="entry name" value="VWF_type-D"/>
</dbReference>
<organism evidence="12 13">
    <name type="scientific">Monopterus albus</name>
    <name type="common">Swamp eel</name>
    <dbReference type="NCBI Taxonomy" id="43700"/>
    <lineage>
        <taxon>Eukaryota</taxon>
        <taxon>Metazoa</taxon>
        <taxon>Chordata</taxon>
        <taxon>Craniata</taxon>
        <taxon>Vertebrata</taxon>
        <taxon>Euteleostomi</taxon>
        <taxon>Actinopterygii</taxon>
        <taxon>Neopterygii</taxon>
        <taxon>Teleostei</taxon>
        <taxon>Neoteleostei</taxon>
        <taxon>Acanthomorphata</taxon>
        <taxon>Anabantaria</taxon>
        <taxon>Synbranchiformes</taxon>
        <taxon>Synbranchidae</taxon>
        <taxon>Monopterus</taxon>
    </lineage>
</organism>
<keyword evidence="6" id="KW-0325">Glycoprotein</keyword>
<dbReference type="PROSITE" id="PS01185">
    <property type="entry name" value="CTCK_1"/>
    <property type="match status" value="1"/>
</dbReference>
<dbReference type="PROSITE" id="PS01225">
    <property type="entry name" value="CTCK_2"/>
    <property type="match status" value="1"/>
</dbReference>
<sequence>MGWCYMAYCNSSCQIEKHSVPCPTTPMPGTTTGFNTTGTTLLELVSPTTTSFSTSISSTTLSTTTMDCNSVSPTRKNGENWRVDNCTTATCTNGNVKETPDPCPTVEQPICANGRKAVQVNDKNGCCFHYECECVCSGWGGSHYMTFDGTSYSFNMKCSYYLVKEIITKYNLAIIVNNHDCDPSDSTFCPQDLTVIYGSNKIVLTQLKTSNGTTNVVYVNEKRIYPAFCDSTMSITSTDMVITLDILDSNVNVVYRGGSFSISLPYSLFGGKTEGQCGTCDNSQKNDCRPPNGQAGDCPDTAGQWQVPGTPCITPTTQPTFTAPRTTPQTPHSTTAPICRPAICDLLTSGVFAPCHEVIPPGPFVTSCSSDICNGLNNTCSSLEAYATQCSNAGICIDWRTSTDGQCERQCPSNKVFMACGPSVEPTCNSRYNEKFQTSNKTSTNSTKEGCFCPSGTTLFNTVYDTCVTSCDCVGPDGQPKEPGDTWTSECNTCVCDKDSMSIQCEPIQCPSVESPDCSLPGQQLVNNTDGCCSTPACECNVNLCPPPITCPLGFGLSATSGTCCQSYECVPKGVCVYNMAEYQPGATILTSHTPPESPLEEPGTTAAPSKSEATTPEPTSNEPFKPGPCQDCSCGPQMDPNTKLNIIDCKPVVCNKNCTDGYEYQTDPDKCCGTCVQKSCVVTTPDSTTHIIEVNSTFVPTNDNCLEYSCEIINGQLSTKETRTTCPPFNPSDCVPGTITTDANGCCKTCKIQSVCELQSEQSVIEVNGCKSAQPVKLTSCAGHCGSSSMYSAATNKMMPQCECCKEATTSDRQVELICADGSKLMHSIIVVETCSCNKVECTAWTTSKP</sequence>
<keyword evidence="2" id="KW-0964">Secreted</keyword>
<feature type="domain" description="CTCK" evidence="9">
    <location>
        <begin position="748"/>
        <end position="844"/>
    </location>
</feature>
<dbReference type="PANTHER" id="PTHR11339">
    <property type="entry name" value="EXTRACELLULAR MATRIX GLYCOPROTEIN RELATED"/>
    <property type="match status" value="1"/>
</dbReference>
<dbReference type="SMART" id="SM00832">
    <property type="entry name" value="C8"/>
    <property type="match status" value="1"/>
</dbReference>
<dbReference type="SMART" id="SM00214">
    <property type="entry name" value="VWC"/>
    <property type="match status" value="3"/>
</dbReference>
<dbReference type="InterPro" id="IPR036201">
    <property type="entry name" value="Pacifastin_dom_sf"/>
</dbReference>
<dbReference type="PANTHER" id="PTHR11339:SF402">
    <property type="entry name" value="VWFD DOMAIN-CONTAINING PROTEIN"/>
    <property type="match status" value="1"/>
</dbReference>
<dbReference type="Proteomes" id="UP000261600">
    <property type="component" value="Unplaced"/>
</dbReference>
<dbReference type="SUPFAM" id="SSF57567">
    <property type="entry name" value="Serine protease inhibitors"/>
    <property type="match status" value="1"/>
</dbReference>
<dbReference type="Gene3D" id="2.10.25.10">
    <property type="entry name" value="Laminin"/>
    <property type="match status" value="1"/>
</dbReference>
<dbReference type="Ensembl" id="ENSMALT00000023009.1">
    <property type="protein sequence ID" value="ENSMALP00000022578.1"/>
    <property type="gene ID" value="ENSMALG00000015741.1"/>
</dbReference>
<feature type="region of interest" description="Disordered" evidence="8">
    <location>
        <begin position="589"/>
        <end position="625"/>
    </location>
</feature>
<dbReference type="PROSITE" id="PS51233">
    <property type="entry name" value="VWFD"/>
    <property type="match status" value="1"/>
</dbReference>
<dbReference type="InterPro" id="IPR036084">
    <property type="entry name" value="Ser_inhib-like_sf"/>
</dbReference>
<dbReference type="InterPro" id="IPR050780">
    <property type="entry name" value="Mucin_vWF_Thrombospondin_sf"/>
</dbReference>
<feature type="domain" description="VWFC" evidence="10">
    <location>
        <begin position="473"/>
        <end position="539"/>
    </location>
</feature>
<dbReference type="GO" id="GO:0005615">
    <property type="term" value="C:extracellular space"/>
    <property type="evidence" value="ECO:0007669"/>
    <property type="project" value="TreeGrafter"/>
</dbReference>
<feature type="disulfide bond" evidence="7">
    <location>
        <begin position="786"/>
        <end position="838"/>
    </location>
</feature>
<evidence type="ECO:0000256" key="6">
    <source>
        <dbReference type="ARBA" id="ARBA00023180"/>
    </source>
</evidence>
<evidence type="ECO:0000256" key="7">
    <source>
        <dbReference type="PROSITE-ProRule" id="PRU00039"/>
    </source>
</evidence>
<dbReference type="PROSITE" id="PS00261">
    <property type="entry name" value="GLYCO_HORMONE_BETA_1"/>
    <property type="match status" value="1"/>
</dbReference>
<evidence type="ECO:0000256" key="4">
    <source>
        <dbReference type="ARBA" id="ARBA00022737"/>
    </source>
</evidence>
<dbReference type="SUPFAM" id="SSF57283">
    <property type="entry name" value="PMP inhibitors"/>
    <property type="match status" value="1"/>
</dbReference>
<comment type="caution">
    <text evidence="7">Lacks conserved residue(s) required for the propagation of feature annotation.</text>
</comment>
<keyword evidence="3" id="KW-0372">Hormone</keyword>
<proteinExistence type="predicted"/>
<evidence type="ECO:0000259" key="10">
    <source>
        <dbReference type="PROSITE" id="PS50184"/>
    </source>
</evidence>
<accession>A0A3Q3JQ83</accession>
<dbReference type="SMART" id="SM00216">
    <property type="entry name" value="VWD"/>
    <property type="match status" value="1"/>
</dbReference>
<dbReference type="Pfam" id="PF00094">
    <property type="entry name" value="VWD"/>
    <property type="match status" value="1"/>
</dbReference>
<keyword evidence="4" id="KW-0677">Repeat</keyword>
<dbReference type="InterPro" id="IPR001007">
    <property type="entry name" value="VWF_dom"/>
</dbReference>
<feature type="compositionally biased region" description="Polar residues" evidence="8">
    <location>
        <begin position="607"/>
        <end position="623"/>
    </location>
</feature>
<keyword evidence="13" id="KW-1185">Reference proteome</keyword>
<dbReference type="PROSITE" id="PS01208">
    <property type="entry name" value="VWFC_1"/>
    <property type="match status" value="1"/>
</dbReference>
<dbReference type="Ensembl" id="ENSMALT00000022988.1">
    <property type="protein sequence ID" value="ENSMALP00000022558.1"/>
    <property type="gene ID" value="ENSMALG00000015741.1"/>
</dbReference>
<evidence type="ECO:0000313" key="13">
    <source>
        <dbReference type="Proteomes" id="UP000261600"/>
    </source>
</evidence>
<dbReference type="Pfam" id="PF08742">
    <property type="entry name" value="C8"/>
    <property type="match status" value="1"/>
</dbReference>
<dbReference type="SMART" id="SM00041">
    <property type="entry name" value="CT"/>
    <property type="match status" value="1"/>
</dbReference>
<evidence type="ECO:0000256" key="8">
    <source>
        <dbReference type="SAM" id="MobiDB-lite"/>
    </source>
</evidence>
<reference evidence="12" key="1">
    <citation type="submission" date="2025-05" db="UniProtKB">
        <authorList>
            <consortium name="Ensembl"/>
        </authorList>
    </citation>
    <scope>IDENTIFICATION</scope>
</reference>
<dbReference type="InterPro" id="IPR006207">
    <property type="entry name" value="Cys_knot_C"/>
</dbReference>
<evidence type="ECO:0000256" key="2">
    <source>
        <dbReference type="ARBA" id="ARBA00022525"/>
    </source>
</evidence>
<dbReference type="Ensembl" id="ENSMALT00000022963.1">
    <property type="protein sequence ID" value="ENSMALP00000022533.1"/>
    <property type="gene ID" value="ENSMALG00000015741.1"/>
</dbReference>
<dbReference type="GO" id="GO:0031012">
    <property type="term" value="C:extracellular matrix"/>
    <property type="evidence" value="ECO:0007669"/>
    <property type="project" value="TreeGrafter"/>
</dbReference>
<feature type="domain" description="VWFD" evidence="11">
    <location>
        <begin position="134"/>
        <end position="313"/>
    </location>
</feature>
<evidence type="ECO:0000256" key="3">
    <source>
        <dbReference type="ARBA" id="ARBA00022702"/>
    </source>
</evidence>
<dbReference type="InterPro" id="IPR014853">
    <property type="entry name" value="VWF/SSPO/ZAN-like_Cys-rich_dom"/>
</dbReference>
<dbReference type="InterPro" id="IPR018245">
    <property type="entry name" value="Gonadotropin_bsu_CS"/>
</dbReference>
<keyword evidence="5 7" id="KW-1015">Disulfide bond</keyword>
<comment type="subcellular location">
    <subcellularLocation>
        <location evidence="1">Secreted</location>
    </subcellularLocation>
</comment>
<dbReference type="AlphaFoldDB" id="A0A3Q3JQ83"/>
<evidence type="ECO:0000259" key="11">
    <source>
        <dbReference type="PROSITE" id="PS51233"/>
    </source>
</evidence>
<name>A0A3Q3JQ83_MONAL</name>
<dbReference type="GO" id="GO:0005179">
    <property type="term" value="F:hormone activity"/>
    <property type="evidence" value="ECO:0007669"/>
    <property type="project" value="UniProtKB-KW"/>
</dbReference>
<dbReference type="GO" id="GO:0030414">
    <property type="term" value="F:peptidase inhibitor activity"/>
    <property type="evidence" value="ECO:0007669"/>
    <property type="project" value="InterPro"/>
</dbReference>
<evidence type="ECO:0000256" key="5">
    <source>
        <dbReference type="ARBA" id="ARBA00023157"/>
    </source>
</evidence>
<feature type="disulfide bond" evidence="7">
    <location>
        <begin position="782"/>
        <end position="836"/>
    </location>
</feature>
<dbReference type="PROSITE" id="PS50184">
    <property type="entry name" value="VWFC_2"/>
    <property type="match status" value="1"/>
</dbReference>
<evidence type="ECO:0000313" key="12">
    <source>
        <dbReference type="Ensembl" id="ENSMALP00000022558.1"/>
    </source>
</evidence>
<protein>
    <submittedName>
        <fullName evidence="12">Uncharacterized protein</fullName>
    </submittedName>
</protein>